<dbReference type="Gene3D" id="3.40.630.10">
    <property type="entry name" value="Zn peptidases"/>
    <property type="match status" value="1"/>
</dbReference>
<comment type="similarity">
    <text evidence="3">Belongs to the peptidase M28 family.</text>
</comment>
<evidence type="ECO:0000313" key="11">
    <source>
        <dbReference type="EMBL" id="NOK39858.1"/>
    </source>
</evidence>
<keyword evidence="5" id="KW-0926">Vacuole</keyword>
<comment type="function">
    <text evidence="1">May be involved in vacuolar sorting and osmoregulation.</text>
</comment>
<evidence type="ECO:0000256" key="7">
    <source>
        <dbReference type="ARBA" id="ARBA00023180"/>
    </source>
</evidence>
<comment type="caution">
    <text evidence="11">The sequence shown here is derived from an EMBL/GenBank/DDBJ whole genome shotgun (WGS) entry which is preliminary data.</text>
</comment>
<reference evidence="11 12" key="1">
    <citation type="submission" date="2020-05" db="EMBL/GenBank/DDBJ databases">
        <authorList>
            <person name="Whitworth D."/>
        </authorList>
    </citation>
    <scope>NUCLEOTIDE SEQUENCE [LARGE SCALE GENOMIC DNA]</scope>
    <source>
        <strain evidence="11 12">AB043B</strain>
    </source>
</reference>
<evidence type="ECO:0000256" key="2">
    <source>
        <dbReference type="ARBA" id="ARBA00004128"/>
    </source>
</evidence>
<feature type="non-terminal residue" evidence="11">
    <location>
        <position position="1"/>
    </location>
</feature>
<dbReference type="GO" id="GO:0005774">
    <property type="term" value="C:vacuolar membrane"/>
    <property type="evidence" value="ECO:0007669"/>
    <property type="project" value="UniProtKB-SubCell"/>
</dbReference>
<proteinExistence type="inferred from homology"/>
<feature type="non-terminal residue" evidence="11">
    <location>
        <position position="183"/>
    </location>
</feature>
<dbReference type="InterPro" id="IPR007484">
    <property type="entry name" value="Peptidase_M28"/>
</dbReference>
<dbReference type="AlphaFoldDB" id="A0A7Y4KTT3"/>
<keyword evidence="7" id="KW-0325">Glycoprotein</keyword>
<evidence type="ECO:0000256" key="5">
    <source>
        <dbReference type="ARBA" id="ARBA00022554"/>
    </source>
</evidence>
<evidence type="ECO:0000256" key="3">
    <source>
        <dbReference type="ARBA" id="ARBA00010918"/>
    </source>
</evidence>
<evidence type="ECO:0000256" key="1">
    <source>
        <dbReference type="ARBA" id="ARBA00003273"/>
    </source>
</evidence>
<organism evidence="11 12">
    <name type="scientific">Corallococcus exercitus</name>
    <dbReference type="NCBI Taxonomy" id="2316736"/>
    <lineage>
        <taxon>Bacteria</taxon>
        <taxon>Pseudomonadati</taxon>
        <taxon>Myxococcota</taxon>
        <taxon>Myxococcia</taxon>
        <taxon>Myxococcales</taxon>
        <taxon>Cystobacterineae</taxon>
        <taxon>Myxococcaceae</taxon>
        <taxon>Corallococcus</taxon>
    </lineage>
</organism>
<keyword evidence="9" id="KW-0472">Membrane</keyword>
<feature type="transmembrane region" description="Helical" evidence="9">
    <location>
        <begin position="142"/>
        <end position="160"/>
    </location>
</feature>
<dbReference type="GO" id="GO:0008235">
    <property type="term" value="F:metalloexopeptidase activity"/>
    <property type="evidence" value="ECO:0007669"/>
    <property type="project" value="InterPro"/>
</dbReference>
<feature type="domain" description="Peptidase M28" evidence="10">
    <location>
        <begin position="1"/>
        <end position="105"/>
    </location>
</feature>
<evidence type="ECO:0000256" key="4">
    <source>
        <dbReference type="ARBA" id="ARBA00017435"/>
    </source>
</evidence>
<evidence type="ECO:0000259" key="10">
    <source>
        <dbReference type="Pfam" id="PF04389"/>
    </source>
</evidence>
<dbReference type="Pfam" id="PF04389">
    <property type="entry name" value="Peptidase_M28"/>
    <property type="match status" value="1"/>
</dbReference>
<name>A0A7Y4KTT3_9BACT</name>
<keyword evidence="9" id="KW-0812">Transmembrane</keyword>
<evidence type="ECO:0000256" key="9">
    <source>
        <dbReference type="SAM" id="Phobius"/>
    </source>
</evidence>
<dbReference type="GO" id="GO:0006508">
    <property type="term" value="P:proteolysis"/>
    <property type="evidence" value="ECO:0007669"/>
    <property type="project" value="InterPro"/>
</dbReference>
<evidence type="ECO:0000256" key="6">
    <source>
        <dbReference type="ARBA" id="ARBA00022989"/>
    </source>
</evidence>
<accession>A0A7Y4KTT3</accession>
<gene>
    <name evidence="11" type="ORF">HMI49_42565</name>
</gene>
<keyword evidence="12" id="KW-1185">Reference proteome</keyword>
<evidence type="ECO:0000256" key="8">
    <source>
        <dbReference type="ARBA" id="ARBA00031512"/>
    </source>
</evidence>
<sequence>AFINLDAAGSRGRALLFQVGGGTGLARAYQRSFPAPWAMVVAQDLFQSGLVGSDTDFRVYREHGLPGLDLAFYEDGYAYHTALDGPERLEPGSLQHLGDGVLALVRELARSGWAADGSEDAPVVFHDVLGVGMVVLSRAQSLGLAVGATVFALAVLGLGLRRGVLQGRELRRGVARVLRMGAG</sequence>
<dbReference type="Proteomes" id="UP000563426">
    <property type="component" value="Unassembled WGS sequence"/>
</dbReference>
<dbReference type="PANTHER" id="PTHR12147">
    <property type="entry name" value="METALLOPEPTIDASE M28 FAMILY MEMBER"/>
    <property type="match status" value="1"/>
</dbReference>
<dbReference type="PANTHER" id="PTHR12147:SF58">
    <property type="entry name" value="VACUOLAR MEMBRANE PROTEASE"/>
    <property type="match status" value="1"/>
</dbReference>
<comment type="subcellular location">
    <subcellularLocation>
        <location evidence="2">Vacuole membrane</location>
        <topology evidence="2">Multi-pass membrane protein</topology>
    </subcellularLocation>
</comment>
<evidence type="ECO:0000313" key="12">
    <source>
        <dbReference type="Proteomes" id="UP000563426"/>
    </source>
</evidence>
<dbReference type="EMBL" id="JABFJV010000651">
    <property type="protein sequence ID" value="NOK39858.1"/>
    <property type="molecule type" value="Genomic_DNA"/>
</dbReference>
<dbReference type="SUPFAM" id="SSF53187">
    <property type="entry name" value="Zn-dependent exopeptidases"/>
    <property type="match status" value="1"/>
</dbReference>
<keyword evidence="6 9" id="KW-1133">Transmembrane helix</keyword>
<dbReference type="InterPro" id="IPR045175">
    <property type="entry name" value="M28_fam"/>
</dbReference>
<dbReference type="RefSeq" id="WP_171439298.1">
    <property type="nucleotide sequence ID" value="NZ_JABFJV010000651.1"/>
</dbReference>
<protein>
    <recommendedName>
        <fullName evidence="4">Vacuolar membrane protease</fullName>
    </recommendedName>
    <alternativeName>
        <fullName evidence="8">FXNA-related family protease 1</fullName>
    </alternativeName>
</protein>